<dbReference type="NCBIfam" id="TIGR01448">
    <property type="entry name" value="recD_rel"/>
    <property type="match status" value="1"/>
</dbReference>
<dbReference type="InterPro" id="IPR050534">
    <property type="entry name" value="Coronavir_polyprotein_1ab"/>
</dbReference>
<proteinExistence type="inferred from homology"/>
<dbReference type="HAMAP" id="MF_01488">
    <property type="entry name" value="RecD2"/>
    <property type="match status" value="1"/>
</dbReference>
<dbReference type="InterPro" id="IPR003583">
    <property type="entry name" value="Hlx-hairpin-Hlx_DNA-bd_motif"/>
</dbReference>
<dbReference type="Pfam" id="PF14520">
    <property type="entry name" value="HHH_5"/>
    <property type="match status" value="1"/>
</dbReference>
<dbReference type="InterPro" id="IPR029493">
    <property type="entry name" value="RecD2-like_HHH"/>
</dbReference>
<comment type="caution">
    <text evidence="6">The sequence shown here is derived from an EMBL/GenBank/DDBJ whole genome shotgun (WGS) entry which is preliminary data.</text>
</comment>
<dbReference type="CDD" id="cd18809">
    <property type="entry name" value="SF1_C_RecD"/>
    <property type="match status" value="1"/>
</dbReference>
<dbReference type="Pfam" id="PF13245">
    <property type="entry name" value="AAA_19"/>
    <property type="match status" value="1"/>
</dbReference>
<keyword evidence="3" id="KW-0347">Helicase</keyword>
<dbReference type="InterPro" id="IPR027417">
    <property type="entry name" value="P-loop_NTPase"/>
</dbReference>
<name>A0ABS4NB47_9THEO</name>
<dbReference type="Pfam" id="PF23139">
    <property type="entry name" value="OB_YrrC"/>
    <property type="match status" value="1"/>
</dbReference>
<comment type="catalytic activity">
    <reaction evidence="3">
        <text>ATP + H2O = ADP + phosphate + H(+)</text>
        <dbReference type="Rhea" id="RHEA:13065"/>
        <dbReference type="ChEBI" id="CHEBI:15377"/>
        <dbReference type="ChEBI" id="CHEBI:15378"/>
        <dbReference type="ChEBI" id="CHEBI:30616"/>
        <dbReference type="ChEBI" id="CHEBI:43474"/>
        <dbReference type="ChEBI" id="CHEBI:456216"/>
        <dbReference type="EC" id="5.6.2.3"/>
    </reaction>
</comment>
<feature type="domain" description="Helix-hairpin-helix DNA-binding motif class 1" evidence="4">
    <location>
        <begin position="78"/>
        <end position="97"/>
    </location>
</feature>
<dbReference type="InterPro" id="IPR041451">
    <property type="entry name" value="RecD2_SH13"/>
</dbReference>
<dbReference type="InterPro" id="IPR003593">
    <property type="entry name" value="AAA+_ATPase"/>
</dbReference>
<evidence type="ECO:0000256" key="1">
    <source>
        <dbReference type="ARBA" id="ARBA00022741"/>
    </source>
</evidence>
<dbReference type="Gene3D" id="3.40.50.300">
    <property type="entry name" value="P-loop containing nucleotide triphosphate hydrolases"/>
    <property type="match status" value="2"/>
</dbReference>
<dbReference type="SMART" id="SM00382">
    <property type="entry name" value="AAA"/>
    <property type="match status" value="1"/>
</dbReference>
<dbReference type="SMART" id="SM00278">
    <property type="entry name" value="HhH1"/>
    <property type="match status" value="2"/>
</dbReference>
<dbReference type="Gene3D" id="1.10.150.20">
    <property type="entry name" value="5' to 3' exonuclease, C-terminal subdomain"/>
    <property type="match status" value="1"/>
</dbReference>
<feature type="domain" description="AAA+ ATPase" evidence="5">
    <location>
        <begin position="321"/>
        <end position="466"/>
    </location>
</feature>
<keyword evidence="3" id="KW-0413">Isomerase</keyword>
<keyword evidence="2 3" id="KW-0067">ATP-binding</keyword>
<gene>
    <name evidence="3" type="primary">recD2</name>
    <name evidence="6" type="ORF">J2Z80_000376</name>
</gene>
<evidence type="ECO:0000256" key="3">
    <source>
        <dbReference type="HAMAP-Rule" id="MF_01488"/>
    </source>
</evidence>
<dbReference type="SUPFAM" id="SSF47781">
    <property type="entry name" value="RuvA domain 2-like"/>
    <property type="match status" value="1"/>
</dbReference>
<dbReference type="EC" id="5.6.2.3" evidence="3"/>
<evidence type="ECO:0000259" key="5">
    <source>
        <dbReference type="SMART" id="SM00382"/>
    </source>
</evidence>
<dbReference type="SUPFAM" id="SSF52540">
    <property type="entry name" value="P-loop containing nucleoside triphosphate hydrolases"/>
    <property type="match status" value="2"/>
</dbReference>
<dbReference type="GO" id="GO:0008854">
    <property type="term" value="F:exodeoxyribonuclease V activity"/>
    <property type="evidence" value="ECO:0007669"/>
    <property type="project" value="UniProtKB-EC"/>
</dbReference>
<keyword evidence="3 6" id="KW-0378">Hydrolase</keyword>
<comment type="similarity">
    <text evidence="3">Belongs to the RecD family. RecD2 subfamily.</text>
</comment>
<dbReference type="RefSeq" id="WP_209452844.1">
    <property type="nucleotide sequence ID" value="NZ_JAGGLT010000002.1"/>
</dbReference>
<evidence type="ECO:0000259" key="4">
    <source>
        <dbReference type="SMART" id="SM00278"/>
    </source>
</evidence>
<dbReference type="Gene3D" id="2.30.30.940">
    <property type="match status" value="1"/>
</dbReference>
<dbReference type="InterPro" id="IPR027785">
    <property type="entry name" value="UvrD-like_helicase_C"/>
</dbReference>
<evidence type="ECO:0000313" key="7">
    <source>
        <dbReference type="Proteomes" id="UP001166402"/>
    </source>
</evidence>
<dbReference type="Pfam" id="PF18335">
    <property type="entry name" value="SH3_13"/>
    <property type="match status" value="1"/>
</dbReference>
<feature type="binding site" evidence="3">
    <location>
        <begin position="332"/>
        <end position="336"/>
    </location>
    <ligand>
        <name>ATP</name>
        <dbReference type="ChEBI" id="CHEBI:30616"/>
    </ligand>
</feature>
<sequence>MEIANAIIDRIIYEADNFTVASVKTNNNRFVATLNQRCRKGQKMNLHGDWIVHKKYGRQFKVIQTEIPENITSSDIEIFLQNIKGIGPKRAKKIADTFGRDAIEIIEKEPARLKEIGIPESTIERIRKEIVENKEFNKIKLSLLPLGLSLNTIKKAYDKYKENTLNMIKQNPYRVAEDISGIGFIKADEIAKKVGIEHDNVYRIQSGLKYCLYQASMQGHLYLPITTLCNTASKMLGISYMKVFEQAQYLNHIKDVYDDNGNVYLAFNYDEETFIADKILRMLNANVKEVKNVDKLIQEVELKNDIKYADKQIEAIKKSLNSNISVITGGPGTGKTTIVNALLYILKANKYDVALASPTGKAAKRLEETTRKEAKTIHRLLECKFDEKMKHVRFDRNEQNPLDADTVIIDETSMIDNDLMFHLLKALKDNTKLILVGDVDQLPSVGAGNILKDIIESGKVPVTKLDVIFRQKGMSSIITNSKLINEGKKPEFNNKDFIFYDLISPQQIVQEFVKELKSGKSLDDVQILTPMKKTDIGTLELNKLVQEAINPARLGKEEIKYGEKLFRVGDKVMQTSNNYEKEIFNGDTGYVKRAYTNDDGVRCIEVDFDGRNIKLIEGELKDIMLAYAITVHKSQGSEYDTVIMPITTSHYIMLKRNLIYTGVTRAKKTVKIFGNKKAVNIAVRTIDSSKRYTGLKERLNGNKEEF</sequence>
<dbReference type="PANTHER" id="PTHR43788:SF6">
    <property type="entry name" value="DNA HELICASE B"/>
    <property type="match status" value="1"/>
</dbReference>
<feature type="domain" description="Helix-hairpin-helix DNA-binding motif class 1" evidence="4">
    <location>
        <begin position="174"/>
        <end position="193"/>
    </location>
</feature>
<dbReference type="PANTHER" id="PTHR43788">
    <property type="entry name" value="DNA2/NAM7 HELICASE FAMILY MEMBER"/>
    <property type="match status" value="1"/>
</dbReference>
<dbReference type="EMBL" id="JAGGLT010000002">
    <property type="protein sequence ID" value="MBP2070878.1"/>
    <property type="molecule type" value="Genomic_DNA"/>
</dbReference>
<evidence type="ECO:0000256" key="2">
    <source>
        <dbReference type="ARBA" id="ARBA00022840"/>
    </source>
</evidence>
<dbReference type="Proteomes" id="UP001166402">
    <property type="component" value="Unassembled WGS sequence"/>
</dbReference>
<organism evidence="6 7">
    <name type="scientific">Thermoanaerobacterium butyriciformans</name>
    <dbReference type="NCBI Taxonomy" id="1702242"/>
    <lineage>
        <taxon>Bacteria</taxon>
        <taxon>Bacillati</taxon>
        <taxon>Bacillota</taxon>
        <taxon>Clostridia</taxon>
        <taxon>Thermoanaerobacterales</taxon>
        <taxon>Thermoanaerobacteraceae</taxon>
        <taxon>Thermoanaerobacterium</taxon>
    </lineage>
</organism>
<dbReference type="Gene3D" id="1.10.10.2220">
    <property type="match status" value="1"/>
</dbReference>
<comment type="function">
    <text evidence="3">DNA-dependent ATPase and ATP-dependent 5'-3' DNA helicase. Has no activity on blunt DNA or DNA with 3'-overhangs, requires at least 10 bases of 5'-ssDNA for helicase activity.</text>
</comment>
<reference evidence="6" key="1">
    <citation type="submission" date="2021-03" db="EMBL/GenBank/DDBJ databases">
        <title>Genomic Encyclopedia of Type Strains, Phase IV (KMG-IV): sequencing the most valuable type-strain genomes for metagenomic binning, comparative biology and taxonomic classification.</title>
        <authorList>
            <person name="Goeker M."/>
        </authorList>
    </citation>
    <scope>NUCLEOTIDE SEQUENCE</scope>
    <source>
        <strain evidence="6">DSM 101588</strain>
    </source>
</reference>
<keyword evidence="3" id="KW-0238">DNA-binding</keyword>
<dbReference type="InterPro" id="IPR006345">
    <property type="entry name" value="RecD2"/>
</dbReference>
<dbReference type="InterPro" id="IPR010994">
    <property type="entry name" value="RuvA_2-like"/>
</dbReference>
<evidence type="ECO:0000313" key="6">
    <source>
        <dbReference type="EMBL" id="MBP2070878.1"/>
    </source>
</evidence>
<dbReference type="InterPro" id="IPR055446">
    <property type="entry name" value="RecD2_N_OB"/>
</dbReference>
<dbReference type="CDD" id="cd17933">
    <property type="entry name" value="DEXSc_RecD-like"/>
    <property type="match status" value="1"/>
</dbReference>
<keyword evidence="1 3" id="KW-0547">Nucleotide-binding</keyword>
<keyword evidence="7" id="KW-1185">Reference proteome</keyword>
<protein>
    <recommendedName>
        <fullName evidence="3">ATP-dependent RecD2 DNA helicase</fullName>
        <ecNumber evidence="3">5.6.2.3</ecNumber>
    </recommendedName>
    <alternativeName>
        <fullName evidence="3">DNA 5'-3' helicase subunit RecD2</fullName>
    </alternativeName>
</protein>
<dbReference type="Pfam" id="PF13538">
    <property type="entry name" value="UvrD_C_2"/>
    <property type="match status" value="1"/>
</dbReference>
<accession>A0ABS4NB47</accession>
<dbReference type="Pfam" id="PF14490">
    <property type="entry name" value="HHH_RecD2"/>
    <property type="match status" value="1"/>
</dbReference>